<dbReference type="PANTHER" id="PTHR43298">
    <property type="entry name" value="MULTIDRUG RESISTANCE PROTEIN NORM-RELATED"/>
    <property type="match status" value="1"/>
</dbReference>
<feature type="transmembrane region" description="Helical" evidence="2">
    <location>
        <begin position="148"/>
        <end position="167"/>
    </location>
</feature>
<sequence>MPSDFALASAVPPVGAALPLRKHVAETVRLALPMIGSRAGMILMITIDTVVTGWSGPDQLAFFAVGIAPQITLMLVALGALQSTAVLTAQAIGAGHPAGAGAVLRAALLHALVLGVVIGTASAFSEPFFRAVGQTPEIAAGAAAVSRAYAYGLPGLLLYVTAAMFLEATGRPRVALIVILVADLVKIPLNLALVLGWGGFVAPMGAAGAVLGSSAIRWLCFVAVAWVIWAHRADRRRLGLDVPLRTWFAEAARAGGEVGRKLRRLGLPMGIAQGVESSAFTAVVFIAGALGEVAAAAHQTTMTLLVLVYMSAIGFGGAATIRTGIAVGRGSQPDVRRAGLVALGLAVVAAVPVGIAFHLAPQTVAGFVTQDVSVLTIARDMLMVAGWFVAVDATNGVLLGALRGTGDVWLPLFAQGAAFWCVAVPAAYAATHVLGFGPVGLFYGIAAGMITSLAILLPRFLAVSARPLHSL</sequence>
<dbReference type="InterPro" id="IPR050222">
    <property type="entry name" value="MATE_MdtK"/>
</dbReference>
<feature type="transmembrane region" description="Helical" evidence="2">
    <location>
        <begin position="409"/>
        <end position="429"/>
    </location>
</feature>
<dbReference type="GO" id="GO:0015297">
    <property type="term" value="F:antiporter activity"/>
    <property type="evidence" value="ECO:0007669"/>
    <property type="project" value="InterPro"/>
</dbReference>
<keyword evidence="4" id="KW-1185">Reference proteome</keyword>
<feature type="transmembrane region" description="Helical" evidence="2">
    <location>
        <begin position="340"/>
        <end position="361"/>
    </location>
</feature>
<feature type="transmembrane region" description="Helical" evidence="2">
    <location>
        <begin position="206"/>
        <end position="229"/>
    </location>
</feature>
<keyword evidence="1" id="KW-0813">Transport</keyword>
<dbReference type="PANTHER" id="PTHR43298:SF2">
    <property type="entry name" value="FMN_FAD EXPORTER YEEO-RELATED"/>
    <property type="match status" value="1"/>
</dbReference>
<keyword evidence="2" id="KW-1133">Transmembrane helix</keyword>
<evidence type="ECO:0000256" key="1">
    <source>
        <dbReference type="ARBA" id="ARBA00022448"/>
    </source>
</evidence>
<evidence type="ECO:0000256" key="2">
    <source>
        <dbReference type="SAM" id="Phobius"/>
    </source>
</evidence>
<accession>A0A6A7Y4K2</accession>
<feature type="transmembrane region" description="Helical" evidence="2">
    <location>
        <begin position="174"/>
        <end position="200"/>
    </location>
</feature>
<feature type="transmembrane region" description="Helical" evidence="2">
    <location>
        <begin position="270"/>
        <end position="290"/>
    </location>
</feature>
<feature type="transmembrane region" description="Helical" evidence="2">
    <location>
        <begin position="102"/>
        <end position="124"/>
    </location>
</feature>
<dbReference type="GO" id="GO:0005886">
    <property type="term" value="C:plasma membrane"/>
    <property type="evidence" value="ECO:0007669"/>
    <property type="project" value="TreeGrafter"/>
</dbReference>
<organism evidence="3 4">
    <name type="scientific">Segnochrobactrum spirostomi</name>
    <dbReference type="NCBI Taxonomy" id="2608987"/>
    <lineage>
        <taxon>Bacteria</taxon>
        <taxon>Pseudomonadati</taxon>
        <taxon>Pseudomonadota</taxon>
        <taxon>Alphaproteobacteria</taxon>
        <taxon>Hyphomicrobiales</taxon>
        <taxon>Segnochrobactraceae</taxon>
        <taxon>Segnochrobactrum</taxon>
    </lineage>
</organism>
<keyword evidence="2" id="KW-0472">Membrane</keyword>
<dbReference type="InterPro" id="IPR002528">
    <property type="entry name" value="MATE_fam"/>
</dbReference>
<dbReference type="AlphaFoldDB" id="A0A6A7Y4K2"/>
<reference evidence="3 4" key="1">
    <citation type="submission" date="2019-09" db="EMBL/GenBank/DDBJ databases">
        <title>Segnochrobactrum spirostomi gen. nov., sp. nov., isolated from the ciliate Spirostomum cf. yagiui and description of a novel family, Segnochrobactraceae fam. nov. within the order Rhizobiales of the class Alphaproteobacteria.</title>
        <authorList>
            <person name="Akter S."/>
            <person name="Shazib S.U.A."/>
            <person name="Shin M.K."/>
        </authorList>
    </citation>
    <scope>NUCLEOTIDE SEQUENCE [LARGE SCALE GENOMIC DNA]</scope>
    <source>
        <strain evidence="3 4">Sp-1</strain>
    </source>
</reference>
<keyword evidence="2" id="KW-0812">Transmembrane</keyword>
<dbReference type="EMBL" id="VWNA01000001">
    <property type="protein sequence ID" value="MQT12672.1"/>
    <property type="molecule type" value="Genomic_DNA"/>
</dbReference>
<name>A0A6A7Y4K2_9HYPH</name>
<dbReference type="Pfam" id="PF01554">
    <property type="entry name" value="MatE"/>
    <property type="match status" value="2"/>
</dbReference>
<evidence type="ECO:0000313" key="4">
    <source>
        <dbReference type="Proteomes" id="UP000332515"/>
    </source>
</evidence>
<feature type="transmembrane region" description="Helical" evidence="2">
    <location>
        <begin position="381"/>
        <end position="402"/>
    </location>
</feature>
<dbReference type="NCBIfam" id="TIGR00797">
    <property type="entry name" value="matE"/>
    <property type="match status" value="1"/>
</dbReference>
<evidence type="ECO:0000313" key="3">
    <source>
        <dbReference type="EMBL" id="MQT12672.1"/>
    </source>
</evidence>
<protein>
    <submittedName>
        <fullName evidence="3">MATE family efflux transporter</fullName>
    </submittedName>
</protein>
<feature type="transmembrane region" description="Helical" evidence="2">
    <location>
        <begin position="60"/>
        <end position="81"/>
    </location>
</feature>
<dbReference type="GO" id="GO:0042910">
    <property type="term" value="F:xenobiotic transmembrane transporter activity"/>
    <property type="evidence" value="ECO:0007669"/>
    <property type="project" value="InterPro"/>
</dbReference>
<dbReference type="RefSeq" id="WP_153479911.1">
    <property type="nucleotide sequence ID" value="NZ_VWNA01000001.1"/>
</dbReference>
<gene>
    <name evidence="3" type="ORF">F0357_08395</name>
</gene>
<proteinExistence type="predicted"/>
<feature type="transmembrane region" description="Helical" evidence="2">
    <location>
        <begin position="441"/>
        <end position="462"/>
    </location>
</feature>
<comment type="caution">
    <text evidence="3">The sequence shown here is derived from an EMBL/GenBank/DDBJ whole genome shotgun (WGS) entry which is preliminary data.</text>
</comment>
<feature type="transmembrane region" description="Helical" evidence="2">
    <location>
        <begin position="302"/>
        <end position="328"/>
    </location>
</feature>
<dbReference type="Proteomes" id="UP000332515">
    <property type="component" value="Unassembled WGS sequence"/>
</dbReference>